<feature type="region of interest" description="Disordered" evidence="1">
    <location>
        <begin position="32"/>
        <end position="62"/>
    </location>
</feature>
<dbReference type="OrthoDB" id="4368601at2759"/>
<reference evidence="2" key="1">
    <citation type="submission" date="2022-12" db="EMBL/GenBank/DDBJ databases">
        <authorList>
            <person name="Petersen C."/>
        </authorList>
    </citation>
    <scope>NUCLEOTIDE SEQUENCE</scope>
    <source>
        <strain evidence="2">IBT 29495</strain>
    </source>
</reference>
<gene>
    <name evidence="2" type="ORF">N7463_000203</name>
</gene>
<feature type="region of interest" description="Disordered" evidence="1">
    <location>
        <begin position="74"/>
        <end position="104"/>
    </location>
</feature>
<feature type="compositionally biased region" description="Polar residues" evidence="1">
    <location>
        <begin position="92"/>
        <end position="104"/>
    </location>
</feature>
<dbReference type="Proteomes" id="UP001149954">
    <property type="component" value="Unassembled WGS sequence"/>
</dbReference>
<keyword evidence="3" id="KW-1185">Reference proteome</keyword>
<evidence type="ECO:0000256" key="1">
    <source>
        <dbReference type="SAM" id="MobiDB-lite"/>
    </source>
</evidence>
<dbReference type="AlphaFoldDB" id="A0A9W9Y3S9"/>
<proteinExistence type="predicted"/>
<evidence type="ECO:0000313" key="3">
    <source>
        <dbReference type="Proteomes" id="UP001149954"/>
    </source>
</evidence>
<reference evidence="2" key="2">
    <citation type="journal article" date="2023" name="IMA Fungus">
        <title>Comparative genomic study of the Penicillium genus elucidates a diverse pangenome and 15 lateral gene transfer events.</title>
        <authorList>
            <person name="Petersen C."/>
            <person name="Sorensen T."/>
            <person name="Nielsen M.R."/>
            <person name="Sondergaard T.E."/>
            <person name="Sorensen J.L."/>
            <person name="Fitzpatrick D.A."/>
            <person name="Frisvad J.C."/>
            <person name="Nielsen K.L."/>
        </authorList>
    </citation>
    <scope>NUCLEOTIDE SEQUENCE</scope>
    <source>
        <strain evidence="2">IBT 29495</strain>
    </source>
</reference>
<dbReference type="EMBL" id="JAPWDS010000001">
    <property type="protein sequence ID" value="KAJ5519750.1"/>
    <property type="molecule type" value="Genomic_DNA"/>
</dbReference>
<comment type="caution">
    <text evidence="2">The sequence shown here is derived from an EMBL/GenBank/DDBJ whole genome shotgun (WGS) entry which is preliminary data.</text>
</comment>
<feature type="non-terminal residue" evidence="2">
    <location>
        <position position="1"/>
    </location>
</feature>
<name>A0A9W9Y3S9_9EURO</name>
<evidence type="ECO:0000313" key="2">
    <source>
        <dbReference type="EMBL" id="KAJ5519750.1"/>
    </source>
</evidence>
<feature type="compositionally biased region" description="Polar residues" evidence="1">
    <location>
        <begin position="43"/>
        <end position="54"/>
    </location>
</feature>
<accession>A0A9W9Y3S9</accession>
<protein>
    <submittedName>
        <fullName evidence="2">Uncharacterized protein</fullName>
    </submittedName>
</protein>
<organism evidence="2 3">
    <name type="scientific">Penicillium fimorum</name>
    <dbReference type="NCBI Taxonomy" id="1882269"/>
    <lineage>
        <taxon>Eukaryota</taxon>
        <taxon>Fungi</taxon>
        <taxon>Dikarya</taxon>
        <taxon>Ascomycota</taxon>
        <taxon>Pezizomycotina</taxon>
        <taxon>Eurotiomycetes</taxon>
        <taxon>Eurotiomycetidae</taxon>
        <taxon>Eurotiales</taxon>
        <taxon>Aspergillaceae</taxon>
        <taxon>Penicillium</taxon>
    </lineage>
</organism>
<sequence>IIYLNPNNPPNPQSPIKTQNLESLINVQPNQQIRPHRRPSPNPTHHSLLSNTNLPPTPILETPPAQRINAYARTHLPKNHTTTHDGFIKLGSRSNGTDSSLQPGTLTRLSSWLANITRLSFEFFGDVLALRVLQNDTRYTQDEDGADVGVHGRDRGAYTCFGEATFPRKQTKSVVMYNIGAYPNLVHADTIKDDLTHSLRKRWSHCFAVMTRIVSSLGDAPPL</sequence>